<sequence>MLYYKKYNKKKKINLKELNKNIIYYKYYKKYKYICLKKNKKLRFKYKITEKKLFKYICILIKYNKKKKNIIFKFFKICLNEIIFQLNIYTYNNIYQLIKHKHVLINDYIINIYNLPCKYKDIIIKKKKIMFLLTYNIKILYFFLLKYQYQYKGLIFINKKKKLKYFNYELLIEYYLNNFFL</sequence>
<feature type="transmembrane region" description="Helical" evidence="1">
    <location>
        <begin position="129"/>
        <end position="149"/>
    </location>
</feature>
<dbReference type="AlphaFoldDB" id="A0A8E7MIV1"/>
<evidence type="ECO:0000313" key="2">
    <source>
        <dbReference type="EMBL" id="QVX31454.1"/>
    </source>
</evidence>
<proteinExistence type="predicted"/>
<name>A0A8E7MIV1_9MAGN</name>
<evidence type="ECO:0000256" key="1">
    <source>
        <dbReference type="SAM" id="Phobius"/>
    </source>
</evidence>
<accession>A0A8E7MIV1</accession>
<protein>
    <submittedName>
        <fullName evidence="2">Ribosomal protein S4</fullName>
    </submittedName>
</protein>
<keyword evidence="1" id="KW-0812">Transmembrane</keyword>
<keyword evidence="1" id="KW-0472">Membrane</keyword>
<organism evidence="2">
    <name type="scientific">Lophophytum leandri</name>
    <dbReference type="NCBI Taxonomy" id="1618140"/>
    <lineage>
        <taxon>Eukaryota</taxon>
        <taxon>Viridiplantae</taxon>
        <taxon>Streptophyta</taxon>
        <taxon>Embryophyta</taxon>
        <taxon>Tracheophyta</taxon>
        <taxon>Spermatophyta</taxon>
        <taxon>Magnoliopsida</taxon>
        <taxon>eudicotyledons</taxon>
        <taxon>Gunneridae</taxon>
        <taxon>Pentapetalae</taxon>
        <taxon>Santalales</taxon>
        <taxon>Balanophoraceae</taxon>
        <taxon>Lophophytum</taxon>
    </lineage>
</organism>
<geneLocation type="plastid" evidence="2"/>
<keyword evidence="2" id="KW-0689">Ribosomal protein</keyword>
<keyword evidence="2" id="KW-0934">Plastid</keyword>
<dbReference type="EMBL" id="MT834848">
    <property type="protein sequence ID" value="QVX31454.1"/>
    <property type="molecule type" value="Genomic_DNA"/>
</dbReference>
<gene>
    <name evidence="2" type="primary">rps4</name>
</gene>
<dbReference type="GO" id="GO:0005840">
    <property type="term" value="C:ribosome"/>
    <property type="evidence" value="ECO:0007669"/>
    <property type="project" value="UniProtKB-KW"/>
</dbReference>
<keyword evidence="1" id="KW-1133">Transmembrane helix</keyword>
<keyword evidence="2" id="KW-0687">Ribonucleoprotein</keyword>
<reference evidence="2" key="1">
    <citation type="submission" date="2020-08" db="EMBL/GenBank/DDBJ databases">
        <title>Plastomes in the holoparasitic family Balanophoraceae: extremely high AT content, severe gene content reduction, and two independent genetic code changes.</title>
        <authorList>
            <person name="Ceriotti L.F."/>
            <person name="Roulet M.E."/>
            <person name="Sanchez-Puerta M.V."/>
        </authorList>
    </citation>
    <scope>NUCLEOTIDE SEQUENCE</scope>
    <source>
        <tissue evidence="2">Inflorescence</tissue>
    </source>
</reference>